<accession>A0A6J5LB04</accession>
<organism evidence="1">
    <name type="scientific">uncultured Caudovirales phage</name>
    <dbReference type="NCBI Taxonomy" id="2100421"/>
    <lineage>
        <taxon>Viruses</taxon>
        <taxon>Duplodnaviria</taxon>
        <taxon>Heunggongvirae</taxon>
        <taxon>Uroviricota</taxon>
        <taxon>Caudoviricetes</taxon>
        <taxon>Peduoviridae</taxon>
        <taxon>Maltschvirus</taxon>
        <taxon>Maltschvirus maltsch</taxon>
    </lineage>
</organism>
<proteinExistence type="predicted"/>
<gene>
    <name evidence="1" type="ORF">UFOVP117_245</name>
</gene>
<sequence length="209" mass="24403">MNLQEHIRRVLREDRKNKFIMDTVEKHGVHKTAKMMGVSITYLYKMSNLEIDEFVAKELLVENIVNGNLPAKYKGFEIEISGDDVFYWARQFKSGHYPPNVLEKLWVMATPFFATADYTPVEVDWYGLEDDSKKPNVSINGISGDGDYFVELTHNTHKGNYFFNSVDDLFDWYNTFYLPGVYEIIMDEFIPKVQKATDVKLKKLKDENT</sequence>
<evidence type="ECO:0000313" key="1">
    <source>
        <dbReference type="EMBL" id="CAB4130080.1"/>
    </source>
</evidence>
<protein>
    <submittedName>
        <fullName evidence="1">Uncharacterized protein</fullName>
    </submittedName>
</protein>
<reference evidence="1" key="1">
    <citation type="submission" date="2020-04" db="EMBL/GenBank/DDBJ databases">
        <authorList>
            <person name="Chiriac C."/>
            <person name="Salcher M."/>
            <person name="Ghai R."/>
            <person name="Kavagutti S V."/>
        </authorList>
    </citation>
    <scope>NUCLEOTIDE SEQUENCE</scope>
</reference>
<name>A0A6J5LB04_9CAUD</name>
<dbReference type="EMBL" id="LR796235">
    <property type="protein sequence ID" value="CAB4130080.1"/>
    <property type="molecule type" value="Genomic_DNA"/>
</dbReference>